<name>A0A3P3QJW9_9GAMM</name>
<dbReference type="GO" id="GO:0006508">
    <property type="term" value="P:proteolysis"/>
    <property type="evidence" value="ECO:0007669"/>
    <property type="project" value="UniProtKB-KW"/>
</dbReference>
<dbReference type="PANTHER" id="PTHR22939:SF129">
    <property type="entry name" value="SERINE PROTEASE HTRA2, MITOCHONDRIAL"/>
    <property type="match status" value="1"/>
</dbReference>
<keyword evidence="3" id="KW-1185">Reference proteome</keyword>
<reference evidence="2 3" key="1">
    <citation type="submission" date="2018-11" db="EMBL/GenBank/DDBJ databases">
        <title>Draft genome analysis of Rheinheimera mesophila isolated from an industrial waste site.</title>
        <authorList>
            <person name="Yu Q."/>
            <person name="Qi Y."/>
            <person name="Zhang H."/>
            <person name="Lu Y."/>
            <person name="Pu J."/>
        </authorList>
    </citation>
    <scope>NUCLEOTIDE SEQUENCE [LARGE SCALE GENOMIC DNA]</scope>
    <source>
        <strain evidence="2 3">IITR13</strain>
    </source>
</reference>
<accession>A0A3P3QJW9</accession>
<dbReference type="InterPro" id="IPR001940">
    <property type="entry name" value="Peptidase_S1C"/>
</dbReference>
<dbReference type="EMBL" id="RRCF01000002">
    <property type="protein sequence ID" value="RRJ21454.1"/>
    <property type="molecule type" value="Genomic_DNA"/>
</dbReference>
<keyword evidence="2" id="KW-0378">Hydrolase</keyword>
<dbReference type="SUPFAM" id="SSF50494">
    <property type="entry name" value="Trypsin-like serine proteases"/>
    <property type="match status" value="1"/>
</dbReference>
<feature type="chain" id="PRO_5017961964" evidence="1">
    <location>
        <begin position="24"/>
        <end position="418"/>
    </location>
</feature>
<sequence>MLQKTWISVLLLILCCCPTPGYSAAVAEKVFADYADALLQIKVLEHASGAKSAIGSGFLLAEPQLVVTNYHVVSEAVLFPQKYQLEFLAQNQQKGKLEIVAVDVVNDLALLKTDYRPAKSFQLQQQVPAQGAEVYSLGNPHDLGLIVVPGTYNGLQKHSFYPRIHFTGAINSGMSGGPAVNAAGEVIGVNVASGGNGLGFLVPAAALQQLLNKHPVTDLKQDIQQQLISNQQQMFQQILQADWQLKSFGPATVPDEIVPFIRCWGTSNVEKDKDDVKRVNAFCNQPEEIFLSSEFSTGRIEMQFEWIQAKDLHPLQFFRRYQQSINQMNADNSAGEDDVTAFSCQNQLVTPVQGQHAKAVFCLRAYRNYPQLFDVAYISASLDHQQQGVISHFTLAGVDQKMALQFSRKFIGAVVWQS</sequence>
<evidence type="ECO:0000313" key="2">
    <source>
        <dbReference type="EMBL" id="RRJ21454.1"/>
    </source>
</evidence>
<gene>
    <name evidence="2" type="ORF">EIK76_11315</name>
</gene>
<proteinExistence type="predicted"/>
<dbReference type="Gene3D" id="2.40.10.120">
    <property type="match status" value="1"/>
</dbReference>
<dbReference type="PANTHER" id="PTHR22939">
    <property type="entry name" value="SERINE PROTEASE FAMILY S1C HTRA-RELATED"/>
    <property type="match status" value="1"/>
</dbReference>
<dbReference type="AlphaFoldDB" id="A0A3P3QJW9"/>
<dbReference type="InterPro" id="IPR009003">
    <property type="entry name" value="Peptidase_S1_PA"/>
</dbReference>
<dbReference type="PRINTS" id="PR00834">
    <property type="entry name" value="PROTEASES2C"/>
</dbReference>
<comment type="caution">
    <text evidence="2">The sequence shown here is derived from an EMBL/GenBank/DDBJ whole genome shotgun (WGS) entry which is preliminary data.</text>
</comment>
<evidence type="ECO:0000313" key="3">
    <source>
        <dbReference type="Proteomes" id="UP000276260"/>
    </source>
</evidence>
<keyword evidence="2" id="KW-0645">Protease</keyword>
<evidence type="ECO:0000256" key="1">
    <source>
        <dbReference type="SAM" id="SignalP"/>
    </source>
</evidence>
<keyword evidence="1" id="KW-0732">Signal</keyword>
<dbReference type="Proteomes" id="UP000276260">
    <property type="component" value="Unassembled WGS sequence"/>
</dbReference>
<dbReference type="Pfam" id="PF13365">
    <property type="entry name" value="Trypsin_2"/>
    <property type="match status" value="1"/>
</dbReference>
<dbReference type="OrthoDB" id="8581982at2"/>
<protein>
    <submittedName>
        <fullName evidence="2">Serine protease</fullName>
    </submittedName>
</protein>
<dbReference type="RefSeq" id="WP_052749451.1">
    <property type="nucleotide sequence ID" value="NZ_LAVS01000096.1"/>
</dbReference>
<feature type="signal peptide" evidence="1">
    <location>
        <begin position="1"/>
        <end position="23"/>
    </location>
</feature>
<organism evidence="2 3">
    <name type="scientific">Rheinheimera mesophila</name>
    <dbReference type="NCBI Taxonomy" id="1547515"/>
    <lineage>
        <taxon>Bacteria</taxon>
        <taxon>Pseudomonadati</taxon>
        <taxon>Pseudomonadota</taxon>
        <taxon>Gammaproteobacteria</taxon>
        <taxon>Chromatiales</taxon>
        <taxon>Chromatiaceae</taxon>
        <taxon>Rheinheimera</taxon>
    </lineage>
</organism>
<dbReference type="GO" id="GO:0004252">
    <property type="term" value="F:serine-type endopeptidase activity"/>
    <property type="evidence" value="ECO:0007669"/>
    <property type="project" value="InterPro"/>
</dbReference>